<protein>
    <recommendedName>
        <fullName evidence="2">histidine kinase</fullName>
        <ecNumber evidence="2">2.7.13.3</ecNumber>
    </recommendedName>
</protein>
<dbReference type="PANTHER" id="PTHR43065">
    <property type="entry name" value="SENSOR HISTIDINE KINASE"/>
    <property type="match status" value="1"/>
</dbReference>
<sequence>KTPLTVPHIEVEFAVGQRIPISVQTSMLCDQDGEMNGILVIFETLSSRQEFETIVKRDSFFSSLRILASGLAEEIKNPLTSVRAFVQLAKQKRHDDQFIEHFDRIVLHEVDRINGVIEELLGTLRPVVTQHTHFAIHDFLINLTETYTELMRQQDIHLVIECPLNLPLIVADAKQLQRTFGNIVLNAIKAMPDGGVLTISCSAIPKVLSYVAFSDTDASSMSCLRKHETFETNVEIIFQDSGVGIPEDHLDKLFRAC</sequence>
<evidence type="ECO:0000256" key="2">
    <source>
        <dbReference type="ARBA" id="ARBA00012438"/>
    </source>
</evidence>
<dbReference type="SUPFAM" id="SSF55874">
    <property type="entry name" value="ATPase domain of HSP90 chaperone/DNA topoisomerase II/histidine kinase"/>
    <property type="match status" value="1"/>
</dbReference>
<proteinExistence type="predicted"/>
<keyword evidence="7" id="KW-0067">ATP-binding</keyword>
<evidence type="ECO:0000256" key="7">
    <source>
        <dbReference type="ARBA" id="ARBA00022840"/>
    </source>
</evidence>
<dbReference type="InterPro" id="IPR036097">
    <property type="entry name" value="HisK_dim/P_sf"/>
</dbReference>
<keyword evidence="5" id="KW-0547">Nucleotide-binding</keyword>
<dbReference type="Pfam" id="PF00512">
    <property type="entry name" value="HisKA"/>
    <property type="match status" value="1"/>
</dbReference>
<dbReference type="Gene3D" id="3.30.565.10">
    <property type="entry name" value="Histidine kinase-like ATPase, C-terminal domain"/>
    <property type="match status" value="1"/>
</dbReference>
<feature type="non-terminal residue" evidence="10">
    <location>
        <position position="1"/>
    </location>
</feature>
<dbReference type="AlphaFoldDB" id="W4L3Y5"/>
<dbReference type="PANTHER" id="PTHR43065:SF10">
    <property type="entry name" value="PEROXIDE STRESS-ACTIVATED HISTIDINE KINASE MAK3"/>
    <property type="match status" value="1"/>
</dbReference>
<evidence type="ECO:0000313" key="11">
    <source>
        <dbReference type="Proteomes" id="UP000019141"/>
    </source>
</evidence>
<feature type="non-terminal residue" evidence="10">
    <location>
        <position position="257"/>
    </location>
</feature>
<dbReference type="InterPro" id="IPR005467">
    <property type="entry name" value="His_kinase_dom"/>
</dbReference>
<dbReference type="Proteomes" id="UP000019141">
    <property type="component" value="Unassembled WGS sequence"/>
</dbReference>
<dbReference type="HOGENOM" id="CLU_1083736_0_0_7"/>
<dbReference type="SUPFAM" id="SSF47384">
    <property type="entry name" value="Homodimeric domain of signal transducing histidine kinase"/>
    <property type="match status" value="1"/>
</dbReference>
<evidence type="ECO:0000256" key="3">
    <source>
        <dbReference type="ARBA" id="ARBA00022553"/>
    </source>
</evidence>
<dbReference type="CDD" id="cd00082">
    <property type="entry name" value="HisKA"/>
    <property type="match status" value="1"/>
</dbReference>
<evidence type="ECO:0000259" key="9">
    <source>
        <dbReference type="PROSITE" id="PS50109"/>
    </source>
</evidence>
<feature type="domain" description="Histidine kinase" evidence="9">
    <location>
        <begin position="70"/>
        <end position="257"/>
    </location>
</feature>
<evidence type="ECO:0000256" key="1">
    <source>
        <dbReference type="ARBA" id="ARBA00000085"/>
    </source>
</evidence>
<keyword evidence="3" id="KW-0597">Phosphoprotein</keyword>
<comment type="catalytic activity">
    <reaction evidence="1">
        <text>ATP + protein L-histidine = ADP + protein N-phospho-L-histidine.</text>
        <dbReference type="EC" id="2.7.13.3"/>
    </reaction>
</comment>
<keyword evidence="11" id="KW-1185">Reference proteome</keyword>
<dbReference type="Pfam" id="PF02518">
    <property type="entry name" value="HATPase_c"/>
    <property type="match status" value="1"/>
</dbReference>
<dbReference type="InterPro" id="IPR036890">
    <property type="entry name" value="HATPase_C_sf"/>
</dbReference>
<reference evidence="10 11" key="1">
    <citation type="journal article" date="2014" name="Nature">
        <title>An environmental bacterial taxon with a large and distinct metabolic repertoire.</title>
        <authorList>
            <person name="Wilson M.C."/>
            <person name="Mori T."/>
            <person name="Ruckert C."/>
            <person name="Uria A.R."/>
            <person name="Helf M.J."/>
            <person name="Takada K."/>
            <person name="Gernert C."/>
            <person name="Steffens U.A."/>
            <person name="Heycke N."/>
            <person name="Schmitt S."/>
            <person name="Rinke C."/>
            <person name="Helfrich E.J."/>
            <person name="Brachmann A.O."/>
            <person name="Gurgui C."/>
            <person name="Wakimoto T."/>
            <person name="Kracht M."/>
            <person name="Crusemann M."/>
            <person name="Hentschel U."/>
            <person name="Abe I."/>
            <person name="Matsunaga S."/>
            <person name="Kalinowski J."/>
            <person name="Takeyama H."/>
            <person name="Piel J."/>
        </authorList>
    </citation>
    <scope>NUCLEOTIDE SEQUENCE [LARGE SCALE GENOMIC DNA]</scope>
    <source>
        <strain evidence="11">TSY1</strain>
    </source>
</reference>
<dbReference type="GO" id="GO:0005524">
    <property type="term" value="F:ATP binding"/>
    <property type="evidence" value="ECO:0007669"/>
    <property type="project" value="UniProtKB-KW"/>
</dbReference>
<evidence type="ECO:0000256" key="8">
    <source>
        <dbReference type="ARBA" id="ARBA00023012"/>
    </source>
</evidence>
<comment type="caution">
    <text evidence="10">The sequence shown here is derived from an EMBL/GenBank/DDBJ whole genome shotgun (WGS) entry which is preliminary data.</text>
</comment>
<gene>
    <name evidence="10" type="ORF">ETSY1_45445</name>
</gene>
<dbReference type="InterPro" id="IPR003594">
    <property type="entry name" value="HATPase_dom"/>
</dbReference>
<dbReference type="GO" id="GO:0000155">
    <property type="term" value="F:phosphorelay sensor kinase activity"/>
    <property type="evidence" value="ECO:0007669"/>
    <property type="project" value="InterPro"/>
</dbReference>
<organism evidence="10 11">
    <name type="scientific">Entotheonella factor</name>
    <dbReference type="NCBI Taxonomy" id="1429438"/>
    <lineage>
        <taxon>Bacteria</taxon>
        <taxon>Pseudomonadati</taxon>
        <taxon>Nitrospinota/Tectimicrobiota group</taxon>
        <taxon>Candidatus Tectimicrobiota</taxon>
        <taxon>Candidatus Entotheonellia</taxon>
        <taxon>Candidatus Entotheonellales</taxon>
        <taxon>Candidatus Entotheonellaceae</taxon>
        <taxon>Candidatus Entotheonella</taxon>
    </lineage>
</organism>
<dbReference type="PROSITE" id="PS50109">
    <property type="entry name" value="HIS_KIN"/>
    <property type="match status" value="1"/>
</dbReference>
<dbReference type="EC" id="2.7.13.3" evidence="2"/>
<dbReference type="Gene3D" id="1.10.287.130">
    <property type="match status" value="1"/>
</dbReference>
<keyword evidence="8" id="KW-0902">Two-component regulatory system</keyword>
<dbReference type="InterPro" id="IPR003661">
    <property type="entry name" value="HisK_dim/P_dom"/>
</dbReference>
<keyword evidence="4" id="KW-0808">Transferase</keyword>
<name>W4L3Y5_ENTF1</name>
<evidence type="ECO:0000256" key="5">
    <source>
        <dbReference type="ARBA" id="ARBA00022741"/>
    </source>
</evidence>
<evidence type="ECO:0000256" key="4">
    <source>
        <dbReference type="ARBA" id="ARBA00022679"/>
    </source>
</evidence>
<evidence type="ECO:0000313" key="10">
    <source>
        <dbReference type="EMBL" id="ETW92046.1"/>
    </source>
</evidence>
<dbReference type="SMART" id="SM00388">
    <property type="entry name" value="HisKA"/>
    <property type="match status" value="1"/>
</dbReference>
<dbReference type="EMBL" id="AZHW01001706">
    <property type="protein sequence ID" value="ETW92046.1"/>
    <property type="molecule type" value="Genomic_DNA"/>
</dbReference>
<keyword evidence="6" id="KW-0418">Kinase</keyword>
<evidence type="ECO:0000256" key="6">
    <source>
        <dbReference type="ARBA" id="ARBA00022777"/>
    </source>
</evidence>
<accession>W4L3Y5</accession>